<dbReference type="EMBL" id="BGZK01001635">
    <property type="protein sequence ID" value="GBP83728.1"/>
    <property type="molecule type" value="Genomic_DNA"/>
</dbReference>
<gene>
    <name evidence="1" type="ORF">EVAR_103605_1</name>
</gene>
<keyword evidence="2" id="KW-1185">Reference proteome</keyword>
<reference evidence="1 2" key="1">
    <citation type="journal article" date="2019" name="Commun. Biol.">
        <title>The bagworm genome reveals a unique fibroin gene that provides high tensile strength.</title>
        <authorList>
            <person name="Kono N."/>
            <person name="Nakamura H."/>
            <person name="Ohtoshi R."/>
            <person name="Tomita M."/>
            <person name="Numata K."/>
            <person name="Arakawa K."/>
        </authorList>
    </citation>
    <scope>NUCLEOTIDE SEQUENCE [LARGE SCALE GENOMIC DNA]</scope>
</reference>
<organism evidence="1 2">
    <name type="scientific">Eumeta variegata</name>
    <name type="common">Bagworm moth</name>
    <name type="synonym">Eumeta japonica</name>
    <dbReference type="NCBI Taxonomy" id="151549"/>
    <lineage>
        <taxon>Eukaryota</taxon>
        <taxon>Metazoa</taxon>
        <taxon>Ecdysozoa</taxon>
        <taxon>Arthropoda</taxon>
        <taxon>Hexapoda</taxon>
        <taxon>Insecta</taxon>
        <taxon>Pterygota</taxon>
        <taxon>Neoptera</taxon>
        <taxon>Endopterygota</taxon>
        <taxon>Lepidoptera</taxon>
        <taxon>Glossata</taxon>
        <taxon>Ditrysia</taxon>
        <taxon>Tineoidea</taxon>
        <taxon>Psychidae</taxon>
        <taxon>Oiketicinae</taxon>
        <taxon>Eumeta</taxon>
    </lineage>
</organism>
<sequence length="250" mass="27847">MGNYGTLHGAWPDTDLVSVGVKVAAPVVESIAMSVGARRRSSPAVCCAPCLYGYRPDYRHDRWTVDINHVRFFIDRGGIRRKSRNKGSSSIRSKYTCSRRYCSVMHDAADTYRMINYTGSSLCATFSPSSRTRWSFAVDRAAFQSIAKLERSRSRPLYLYIALAVALMPRSSSVRYHNRGERFTCPPATLVTFHLRVVGAGVPLLSRAVNVAATIHGELLEKVGSGSIPDSRTADRGVYCCDLRRRERVT</sequence>
<dbReference type="Proteomes" id="UP000299102">
    <property type="component" value="Unassembled WGS sequence"/>
</dbReference>
<comment type="caution">
    <text evidence="1">The sequence shown here is derived from an EMBL/GenBank/DDBJ whole genome shotgun (WGS) entry which is preliminary data.</text>
</comment>
<evidence type="ECO:0000313" key="2">
    <source>
        <dbReference type="Proteomes" id="UP000299102"/>
    </source>
</evidence>
<accession>A0A4C1Z774</accession>
<proteinExistence type="predicted"/>
<protein>
    <submittedName>
        <fullName evidence="1">Uncharacterized protein</fullName>
    </submittedName>
</protein>
<name>A0A4C1Z774_EUMVA</name>
<evidence type="ECO:0000313" key="1">
    <source>
        <dbReference type="EMBL" id="GBP83728.1"/>
    </source>
</evidence>
<dbReference type="AlphaFoldDB" id="A0A4C1Z774"/>